<organism evidence="1 2">
    <name type="scientific">Funneliformis geosporum</name>
    <dbReference type="NCBI Taxonomy" id="1117311"/>
    <lineage>
        <taxon>Eukaryota</taxon>
        <taxon>Fungi</taxon>
        <taxon>Fungi incertae sedis</taxon>
        <taxon>Mucoromycota</taxon>
        <taxon>Glomeromycotina</taxon>
        <taxon>Glomeromycetes</taxon>
        <taxon>Glomerales</taxon>
        <taxon>Glomeraceae</taxon>
        <taxon>Funneliformis</taxon>
    </lineage>
</organism>
<dbReference type="Proteomes" id="UP001153678">
    <property type="component" value="Unassembled WGS sequence"/>
</dbReference>
<protein>
    <submittedName>
        <fullName evidence="1">12534_t:CDS:1</fullName>
    </submittedName>
</protein>
<evidence type="ECO:0000313" key="1">
    <source>
        <dbReference type="EMBL" id="CAI2171890.1"/>
    </source>
</evidence>
<dbReference type="EMBL" id="CAMKVN010000875">
    <property type="protein sequence ID" value="CAI2171890.1"/>
    <property type="molecule type" value="Genomic_DNA"/>
</dbReference>
<evidence type="ECO:0000313" key="2">
    <source>
        <dbReference type="Proteomes" id="UP001153678"/>
    </source>
</evidence>
<accession>A0A9W4SJZ7</accession>
<keyword evidence="2" id="KW-1185">Reference proteome</keyword>
<comment type="caution">
    <text evidence="1">The sequence shown here is derived from an EMBL/GenBank/DDBJ whole genome shotgun (WGS) entry which is preliminary data.</text>
</comment>
<dbReference type="AlphaFoldDB" id="A0A9W4SJZ7"/>
<sequence length="136" mass="15935">MSDDEDNRTYYVRYENISHTLTVGSVVVFQNIDDREVSDKIITFHQGSRMLLRLLITALWLLIRSIDEGSEIVARLRSRSRWKPYKRIDNKFLGSFLSLLAKNSSFLWKFNVYIVKGGEEVSCLNMKIRRTLDAKN</sequence>
<name>A0A9W4SJZ7_9GLOM</name>
<proteinExistence type="predicted"/>
<gene>
    <name evidence="1" type="ORF">FWILDA_LOCUS5304</name>
</gene>
<reference evidence="1" key="1">
    <citation type="submission" date="2022-08" db="EMBL/GenBank/DDBJ databases">
        <authorList>
            <person name="Kallberg Y."/>
            <person name="Tangrot J."/>
            <person name="Rosling A."/>
        </authorList>
    </citation>
    <scope>NUCLEOTIDE SEQUENCE</scope>
    <source>
        <strain evidence="1">Wild A</strain>
    </source>
</reference>